<name>A0A135L6D5_9BACI</name>
<evidence type="ECO:0000313" key="2">
    <source>
        <dbReference type="EMBL" id="KXG44489.1"/>
    </source>
</evidence>
<comment type="caution">
    <text evidence="2">The sequence shown here is derived from an EMBL/GenBank/DDBJ whole genome shotgun (WGS) entry which is preliminary data.</text>
</comment>
<accession>A0A135L6D5</accession>
<feature type="domain" description="Putative Flp pilus-assembly TadG-like N-terminal" evidence="1">
    <location>
        <begin position="5"/>
        <end position="51"/>
    </location>
</feature>
<organism evidence="2 3">
    <name type="scientific">Tepidibacillus decaturensis</name>
    <dbReference type="NCBI Taxonomy" id="1413211"/>
    <lineage>
        <taxon>Bacteria</taxon>
        <taxon>Bacillati</taxon>
        <taxon>Bacillota</taxon>
        <taxon>Bacilli</taxon>
        <taxon>Bacillales</taxon>
        <taxon>Bacillaceae</taxon>
        <taxon>Tepidibacillus</taxon>
    </lineage>
</organism>
<gene>
    <name evidence="2" type="ORF">U473_11040</name>
</gene>
<proteinExistence type="predicted"/>
<dbReference type="Proteomes" id="UP000070352">
    <property type="component" value="Unassembled WGS sequence"/>
</dbReference>
<dbReference type="RefSeq" id="WP_068726282.1">
    <property type="nucleotide sequence ID" value="NZ_LSKU01000001.1"/>
</dbReference>
<dbReference type="InterPro" id="IPR028087">
    <property type="entry name" value="Tad_N"/>
</dbReference>
<dbReference type="OrthoDB" id="5447051at2"/>
<protein>
    <recommendedName>
        <fullName evidence="1">Putative Flp pilus-assembly TadG-like N-terminal domain-containing protein</fullName>
    </recommendedName>
</protein>
<evidence type="ECO:0000259" key="1">
    <source>
        <dbReference type="Pfam" id="PF13400"/>
    </source>
</evidence>
<dbReference type="Pfam" id="PF13400">
    <property type="entry name" value="Tad"/>
    <property type="match status" value="1"/>
</dbReference>
<dbReference type="EMBL" id="LSKU01000001">
    <property type="protein sequence ID" value="KXG44489.1"/>
    <property type="molecule type" value="Genomic_DNA"/>
</dbReference>
<evidence type="ECO:0000313" key="3">
    <source>
        <dbReference type="Proteomes" id="UP000070352"/>
    </source>
</evidence>
<dbReference type="STRING" id="1413211.U473_11040"/>
<sequence length="298" mass="32352">MNERGSVAVLLLLFMTILLAMAALVVDIGYLMIENQRLGDALDAAALAGVQELVKDPDQAKAIAIQYANDNGVNQPEVIIDLEQNQVTVKGKRTVPFFFAKAIGFKEKTITASSTAQIKQVSGGYGFVPLGVVQQSFHYGELYTLKYDPTEATNGNFGALALGGTGASNYLQNLKNGYQGKLEIGMKIPTETGNMSGPTRKGIEDRMESEAGNDLCEDYQTAPRDCNRILYLPVIDSLDVNGRNEVTIVGFAAFYLEGFTGNGNESRITGRFIKTLYSGDWISSGENQFGLYAVKLVR</sequence>
<reference evidence="2 3" key="1">
    <citation type="submission" date="2016-02" db="EMBL/GenBank/DDBJ databases">
        <title>Draft Genome for Tepidibacillus decaturensis nov. sp. Strain Z9, an Anaerobic, Moderately Thermophilic and Heterotrophic Bacterium from Deep Subsurface of the Illinois Basin, USA.</title>
        <authorList>
            <person name="Dong Y."/>
            <person name="Chang J.Y."/>
            <person name="Sanford R."/>
            <person name="Fouke B.W."/>
        </authorList>
    </citation>
    <scope>NUCLEOTIDE SEQUENCE [LARGE SCALE GENOMIC DNA]</scope>
    <source>
        <strain evidence="2 3">Z9</strain>
    </source>
</reference>
<dbReference type="AlphaFoldDB" id="A0A135L6D5"/>
<keyword evidence="3" id="KW-1185">Reference proteome</keyword>